<evidence type="ECO:0000256" key="3">
    <source>
        <dbReference type="ARBA" id="ARBA00022723"/>
    </source>
</evidence>
<keyword evidence="4 10" id="KW-0276">Fatty acid metabolism</keyword>
<comment type="function">
    <text evidence="10">Transfers the 4'-phosphopantetheine moiety from coenzyme A to a Ser of acyl-carrier-protein.</text>
</comment>
<evidence type="ECO:0000259" key="11">
    <source>
        <dbReference type="Pfam" id="PF01648"/>
    </source>
</evidence>
<feature type="domain" description="4'-phosphopantetheinyl transferase" evidence="11">
    <location>
        <begin position="5"/>
        <end position="104"/>
    </location>
</feature>
<dbReference type="NCBIfam" id="TIGR00556">
    <property type="entry name" value="pantethn_trn"/>
    <property type="match status" value="1"/>
</dbReference>
<dbReference type="RefSeq" id="WP_016503955.1">
    <property type="nucleotide sequence ID" value="NZ_AMSD01000002.1"/>
</dbReference>
<dbReference type="GO" id="GO:0008897">
    <property type="term" value="F:holo-[acyl-carrier-protein] synthase activity"/>
    <property type="evidence" value="ECO:0007669"/>
    <property type="project" value="UniProtKB-UniRule"/>
</dbReference>
<dbReference type="GO" id="GO:0005737">
    <property type="term" value="C:cytoplasm"/>
    <property type="evidence" value="ECO:0007669"/>
    <property type="project" value="UniProtKB-SubCell"/>
</dbReference>
<comment type="similarity">
    <text evidence="10">Belongs to the P-Pant transferase superfamily. AcpS family.</text>
</comment>
<evidence type="ECO:0000256" key="7">
    <source>
        <dbReference type="ARBA" id="ARBA00023160"/>
    </source>
</evidence>
<keyword evidence="10" id="KW-0963">Cytoplasm</keyword>
<organism evidence="12 13">
    <name type="scientific">Candidatus Photodesmus katoptron Akat1</name>
    <dbReference type="NCBI Taxonomy" id="1236703"/>
    <lineage>
        <taxon>Bacteria</taxon>
        <taxon>Pseudomonadati</taxon>
        <taxon>Pseudomonadota</taxon>
        <taxon>Gammaproteobacteria</taxon>
        <taxon>Vibrionales</taxon>
        <taxon>Vibrionaceae</taxon>
        <taxon>Candidatus Photodesmus</taxon>
    </lineage>
</organism>
<keyword evidence="2 10" id="KW-0808">Transferase</keyword>
<dbReference type="AlphaFoldDB" id="S3EGP4"/>
<evidence type="ECO:0000256" key="4">
    <source>
        <dbReference type="ARBA" id="ARBA00022832"/>
    </source>
</evidence>
<dbReference type="GO" id="GO:0006633">
    <property type="term" value="P:fatty acid biosynthetic process"/>
    <property type="evidence" value="ECO:0007669"/>
    <property type="project" value="UniProtKB-UniRule"/>
</dbReference>
<evidence type="ECO:0000256" key="8">
    <source>
        <dbReference type="ARBA" id="ARBA00050875"/>
    </source>
</evidence>
<dbReference type="InterPro" id="IPR008278">
    <property type="entry name" value="4-PPantetheinyl_Trfase_dom"/>
</dbReference>
<dbReference type="FunFam" id="3.90.470.20:FF:000001">
    <property type="entry name" value="Holo-[acyl-carrier-protein] synthase"/>
    <property type="match status" value="1"/>
</dbReference>
<sequence length="126" mass="14091">MAIIGLGVDIIEIKRIEKALVRFGMSFTHRILTDLEVESYNRLRRKERFLAKRFAVKEAAAKALGVGVAHGVSFHDFIVSNNDSGQPILKLINKAEEIASSINVAFNHISISDEYHYAMATVIFES</sequence>
<feature type="binding site" evidence="10">
    <location>
        <position position="58"/>
    </location>
    <ligand>
        <name>Mg(2+)</name>
        <dbReference type="ChEBI" id="CHEBI:18420"/>
    </ligand>
</feature>
<gene>
    <name evidence="10 12" type="primary">acpS</name>
    <name evidence="12" type="ORF">O1U_0623</name>
</gene>
<keyword evidence="5 10" id="KW-0460">Magnesium</keyword>
<keyword evidence="6 10" id="KW-0443">Lipid metabolism</keyword>
<dbReference type="EC" id="2.7.8.7" evidence="10"/>
<dbReference type="eggNOG" id="COG0736">
    <property type="taxonomic scope" value="Bacteria"/>
</dbReference>
<proteinExistence type="inferred from homology"/>
<accession>S3EGP4</accession>
<evidence type="ECO:0000256" key="6">
    <source>
        <dbReference type="ARBA" id="ARBA00023098"/>
    </source>
</evidence>
<evidence type="ECO:0000313" key="12">
    <source>
        <dbReference type="EMBL" id="EPE37323.1"/>
    </source>
</evidence>
<evidence type="ECO:0000256" key="1">
    <source>
        <dbReference type="ARBA" id="ARBA00022516"/>
    </source>
</evidence>
<evidence type="ECO:0000256" key="2">
    <source>
        <dbReference type="ARBA" id="ARBA00022679"/>
    </source>
</evidence>
<dbReference type="Proteomes" id="UP000053688">
    <property type="component" value="Unassembled WGS sequence"/>
</dbReference>
<dbReference type="InterPro" id="IPR002582">
    <property type="entry name" value="ACPS"/>
</dbReference>
<dbReference type="HAMAP" id="MF_00101">
    <property type="entry name" value="AcpS"/>
    <property type="match status" value="1"/>
</dbReference>
<keyword evidence="1 10" id="KW-0444">Lipid biosynthesis</keyword>
<dbReference type="NCBIfam" id="TIGR00516">
    <property type="entry name" value="acpS"/>
    <property type="match status" value="1"/>
</dbReference>
<dbReference type="PATRIC" id="fig|1236703.3.peg.635"/>
<dbReference type="STRING" id="28176.CF66_9036"/>
<dbReference type="InterPro" id="IPR004568">
    <property type="entry name" value="Ppantetheine-prot_Trfase_dom"/>
</dbReference>
<evidence type="ECO:0000256" key="5">
    <source>
        <dbReference type="ARBA" id="ARBA00022842"/>
    </source>
</evidence>
<dbReference type="InterPro" id="IPR037143">
    <property type="entry name" value="4-PPantetheinyl_Trfase_dom_sf"/>
</dbReference>
<feature type="binding site" evidence="10">
    <location>
        <position position="9"/>
    </location>
    <ligand>
        <name>Mg(2+)</name>
        <dbReference type="ChEBI" id="CHEBI:18420"/>
    </ligand>
</feature>
<dbReference type="Gene3D" id="3.90.470.20">
    <property type="entry name" value="4'-phosphopantetheinyl transferase domain"/>
    <property type="match status" value="1"/>
</dbReference>
<keyword evidence="3 10" id="KW-0479">Metal-binding</keyword>
<name>S3EGP4_9GAMM</name>
<dbReference type="SUPFAM" id="SSF56214">
    <property type="entry name" value="4'-phosphopantetheinyl transferase"/>
    <property type="match status" value="1"/>
</dbReference>
<dbReference type="GO" id="GO:0000287">
    <property type="term" value="F:magnesium ion binding"/>
    <property type="evidence" value="ECO:0007669"/>
    <property type="project" value="UniProtKB-UniRule"/>
</dbReference>
<evidence type="ECO:0000256" key="10">
    <source>
        <dbReference type="HAMAP-Rule" id="MF_00101"/>
    </source>
</evidence>
<dbReference type="EMBL" id="AMSD01000002">
    <property type="protein sequence ID" value="EPE37323.1"/>
    <property type="molecule type" value="Genomic_DNA"/>
</dbReference>
<comment type="subcellular location">
    <subcellularLocation>
        <location evidence="10">Cytoplasm</location>
    </subcellularLocation>
</comment>
<comment type="caution">
    <text evidence="12">The sequence shown here is derived from an EMBL/GenBank/DDBJ whole genome shotgun (WGS) entry which is preliminary data.</text>
</comment>
<evidence type="ECO:0000256" key="9">
    <source>
        <dbReference type="ARBA" id="ARBA00054726"/>
    </source>
</evidence>
<dbReference type="Pfam" id="PF01648">
    <property type="entry name" value="ACPS"/>
    <property type="match status" value="1"/>
</dbReference>
<comment type="cofactor">
    <cofactor evidence="10">
        <name>Mg(2+)</name>
        <dbReference type="ChEBI" id="CHEBI:18420"/>
    </cofactor>
</comment>
<protein>
    <recommendedName>
        <fullName evidence="10">Holo-[acyl-carrier-protein] synthase</fullName>
        <shortName evidence="10">Holo-ACP synthase</shortName>
        <ecNumber evidence="10">2.7.8.7</ecNumber>
    </recommendedName>
    <alternativeName>
        <fullName evidence="10">4'-phosphopantetheinyl transferase AcpS</fullName>
    </alternativeName>
</protein>
<keyword evidence="13" id="KW-1185">Reference proteome</keyword>
<reference evidence="12 13" key="1">
    <citation type="journal article" date="2014" name="Environ. Microbiol.">
        <title>Genomic signatures of obligate host dependence in the luminous bacterial symbiont of a vertebrate.</title>
        <authorList>
            <person name="Hendry T.A."/>
            <person name="de Wet J.R."/>
            <person name="Dunlap P.V."/>
        </authorList>
    </citation>
    <scope>NUCLEOTIDE SEQUENCE [LARGE SCALE GENOMIC DNA]</scope>
    <source>
        <strain evidence="12 13">Akat1</strain>
    </source>
</reference>
<keyword evidence="7 10" id="KW-0275">Fatty acid biosynthesis</keyword>
<evidence type="ECO:0000313" key="13">
    <source>
        <dbReference type="Proteomes" id="UP000053688"/>
    </source>
</evidence>
<comment type="function">
    <text evidence="9">Transfers the 4'-phosphopantetheine moiety from coenzyme A to the 'Ser-36' of acyl-carrier-protein.</text>
</comment>
<comment type="catalytic activity">
    <reaction evidence="8 10">
        <text>apo-[ACP] + CoA = holo-[ACP] + adenosine 3',5'-bisphosphate + H(+)</text>
        <dbReference type="Rhea" id="RHEA:12068"/>
        <dbReference type="Rhea" id="RHEA-COMP:9685"/>
        <dbReference type="Rhea" id="RHEA-COMP:9690"/>
        <dbReference type="ChEBI" id="CHEBI:15378"/>
        <dbReference type="ChEBI" id="CHEBI:29999"/>
        <dbReference type="ChEBI" id="CHEBI:57287"/>
        <dbReference type="ChEBI" id="CHEBI:58343"/>
        <dbReference type="ChEBI" id="CHEBI:64479"/>
        <dbReference type="EC" id="2.7.8.7"/>
    </reaction>
</comment>